<comment type="caution">
    <text evidence="2">The sequence shown here is derived from an EMBL/GenBank/DDBJ whole genome shotgun (WGS) entry which is preliminary data.</text>
</comment>
<dbReference type="EMBL" id="VXRG01000008">
    <property type="protein sequence ID" value="MXY92026.1"/>
    <property type="molecule type" value="Genomic_DNA"/>
</dbReference>
<feature type="region of interest" description="Disordered" evidence="1">
    <location>
        <begin position="1"/>
        <end position="22"/>
    </location>
</feature>
<evidence type="ECO:0000313" key="2">
    <source>
        <dbReference type="EMBL" id="MXY92026.1"/>
    </source>
</evidence>
<protein>
    <submittedName>
        <fullName evidence="2">Uncharacterized protein</fullName>
    </submittedName>
</protein>
<proteinExistence type="predicted"/>
<gene>
    <name evidence="2" type="ORF">F4Y42_01105</name>
</gene>
<reference evidence="2" key="1">
    <citation type="submission" date="2019-09" db="EMBL/GenBank/DDBJ databases">
        <title>Characterisation of the sponge microbiome using genome-centric metagenomics.</title>
        <authorList>
            <person name="Engelberts J.P."/>
            <person name="Robbins S.J."/>
            <person name="De Goeij J.M."/>
            <person name="Aranda M."/>
            <person name="Bell S.C."/>
            <person name="Webster N.S."/>
        </authorList>
    </citation>
    <scope>NUCLEOTIDE SEQUENCE</scope>
    <source>
        <strain evidence="2">SB0664_bin_27</strain>
    </source>
</reference>
<dbReference type="AlphaFoldDB" id="A0A6B0YLW2"/>
<accession>A0A6B0YLW2</accession>
<evidence type="ECO:0000256" key="1">
    <source>
        <dbReference type="SAM" id="MobiDB-lite"/>
    </source>
</evidence>
<organism evidence="2">
    <name type="scientific">Caldilineaceae bacterium SB0664_bin_27</name>
    <dbReference type="NCBI Taxonomy" id="2605260"/>
    <lineage>
        <taxon>Bacteria</taxon>
        <taxon>Bacillati</taxon>
        <taxon>Chloroflexota</taxon>
        <taxon>Caldilineae</taxon>
        <taxon>Caldilineales</taxon>
        <taxon>Caldilineaceae</taxon>
    </lineage>
</organism>
<sequence length="898" mass="101267">MSTEMDAQPAGESKEAEAEGQMSLTPVWQESALQAGFVHDWLVAGPLAAPLAEVEGFTGPDYKKQIVADVRAAAAGGGSDPEGAIPASPEIFAGALERHSIVPDRDETRWRVIRCLDDHFVDLSTFHHTPHYLQAWAFCVLDVPAACEVTFSLTTNGPADIWVNEEHYHRVEHFHHQLPNTASFPAKLKEGRNEIGVCFEAVALRECPYVMALQLTDQEDGGNRSLDNIRVLLPTSVRPASRRQTLESIFDQAYLDRDVYSRHAKVTVQWADGQEVTDDFALRLMRKGGRIYSEHHTKGETREEVVLGTAFQFPQDDYEVFLFPNPEHYYVNDLRVERRMDIHIVGNNEYSTERYGTYPQRRREALLNAARRGAEGSVFAEIAAMELGMWDNLNEQVILDCIASINERADCSDFDLVGLLGMAGRYIEEPGFPQALVEPLQNCFQSFRYWMDQPGADAMCFWSENHQILFHTCEILAGQLLPDELFTNAGLTGSEHRAKGEERALSWLRKRAAGGFREWDSNTYFEEDVLALSHLVDLAENDDVRELAAVVLDKMFFGLAVNSFKGVFGSSHGRTYAPFIKDAFREPTSGMTRLLWGKGIFNRSIRGTVSLACAVNYQLPPVIEAIAIDPADEIWNRERHAGQLEAWCDREEGSWEVNKVTYKTPDYMLCSAQDFRPGEYGYQQHIWQATFSPEAVVFVTHPPCLSEDGSHRPNFWHGNVVLPRAVQWKDLLVAVHRLPEDDWLGFTHAYFPTYAFDEHEIRDGWACARVGDGYLAMTASAGLTLTETGRNAFRELRSYGQKNIWVVQMGRAETDGSFAEFVEKVTALDVTFGEDSVHLTSLRGESVDFGWEGPLLVNEKEEPVSGFLHFDNPYSSTELGSEKMSIQFMDLLMQLDFS</sequence>
<name>A0A6B0YLW2_9CHLR</name>